<dbReference type="InterPro" id="IPR001660">
    <property type="entry name" value="SAM"/>
</dbReference>
<feature type="coiled-coil region" evidence="1">
    <location>
        <begin position="204"/>
        <end position="231"/>
    </location>
</feature>
<evidence type="ECO:0000259" key="3">
    <source>
        <dbReference type="PROSITE" id="PS50105"/>
    </source>
</evidence>
<sequence length="602" mass="68954">MQALNQAIKKSNSTWDTLSLAYEKNSNTFEKELQTITSAFEKLEAEKEKCICEYGDINVDYETLLKINVGGRIITATRSALTYQKGSMLEAMFSGRWEKMLQRDECNNIFLDMNPNCFQTIVDYLVEMRYSSKTKTLCLTCSEKEMDCTLCQMATYFGINHDPKEGNCTLRSERNHADTEEAQSTTQRSLDEANREGLNIDEIFSDFKKAMSDKQKTLDDAKQELQIVKTSWGKEKTFIESIVPTSKDDVINLNVRGTRITVRRSTLRIFKGSVLDRQFDDTAWSQRNTGKESINDWSNEQVVDWARDHIGIPDEIANFFLKNKINGLELLALGREDLRELGISRPGTLALVVKAVNDLQMRNQYHEVFIDHNEYCFGKIIGQLRLKVSSKDRYQPLYLCDINDAEQERFIETVDYYFPGEQAQLIWNKTILDSNILTDHHLYSIQRWLDEDGCGYDMKLLYRASSDGWGVSDFHTKCDTQGPTLTVIFSTTGDIFGGYCNFSWSGMGGWKSSPKAFLFTLKGFNSISPTKMRIKPAESKFAVLFKESCGPCFGRGHDICLGKLDNSMSKGYTWFGHTYEHHRKEPTSENFQASEVEVFSVQ</sequence>
<dbReference type="AlphaFoldDB" id="A0A7S1YTF1"/>
<dbReference type="CDD" id="cd18316">
    <property type="entry name" value="BTB_POZ_KCTD-like"/>
    <property type="match status" value="1"/>
</dbReference>
<reference evidence="5" key="1">
    <citation type="submission" date="2021-01" db="EMBL/GenBank/DDBJ databases">
        <authorList>
            <person name="Corre E."/>
            <person name="Pelletier E."/>
            <person name="Niang G."/>
            <person name="Scheremetjew M."/>
            <person name="Finn R."/>
            <person name="Kale V."/>
            <person name="Holt S."/>
            <person name="Cochrane G."/>
            <person name="Meng A."/>
            <person name="Brown T."/>
            <person name="Cohen L."/>
        </authorList>
    </citation>
    <scope>NUCLEOTIDE SEQUENCE</scope>
    <source>
        <strain evidence="5">Pop2</strain>
    </source>
</reference>
<dbReference type="SUPFAM" id="SSF54695">
    <property type="entry name" value="POZ domain"/>
    <property type="match status" value="2"/>
</dbReference>
<feature type="compositionally biased region" description="Basic and acidic residues" evidence="2">
    <location>
        <begin position="169"/>
        <end position="179"/>
    </location>
</feature>
<dbReference type="SMART" id="SM00454">
    <property type="entry name" value="SAM"/>
    <property type="match status" value="1"/>
</dbReference>
<accession>A0A7S1YTF1</accession>
<keyword evidence="1" id="KW-0175">Coiled coil</keyword>
<dbReference type="Gene3D" id="3.30.710.10">
    <property type="entry name" value="Potassium Channel Kv1.1, Chain A"/>
    <property type="match status" value="2"/>
</dbReference>
<evidence type="ECO:0000256" key="1">
    <source>
        <dbReference type="SAM" id="Coils"/>
    </source>
</evidence>
<dbReference type="Pfam" id="PF07534">
    <property type="entry name" value="TLD"/>
    <property type="match status" value="1"/>
</dbReference>
<protein>
    <recommendedName>
        <fullName evidence="6">SAM domain-containing protein</fullName>
    </recommendedName>
</protein>
<organism evidence="5">
    <name type="scientific">Ditylum brightwellii</name>
    <dbReference type="NCBI Taxonomy" id="49249"/>
    <lineage>
        <taxon>Eukaryota</taxon>
        <taxon>Sar</taxon>
        <taxon>Stramenopiles</taxon>
        <taxon>Ochrophyta</taxon>
        <taxon>Bacillariophyta</taxon>
        <taxon>Mediophyceae</taxon>
        <taxon>Lithodesmiophycidae</taxon>
        <taxon>Lithodesmiales</taxon>
        <taxon>Lithodesmiaceae</taxon>
        <taxon>Ditylum</taxon>
    </lineage>
</organism>
<dbReference type="PANTHER" id="PTHR14499">
    <property type="entry name" value="POTASSIUM CHANNEL TETRAMERIZATION DOMAIN-CONTAINING"/>
    <property type="match status" value="1"/>
</dbReference>
<evidence type="ECO:0000313" key="5">
    <source>
        <dbReference type="EMBL" id="CAD9318750.1"/>
    </source>
</evidence>
<dbReference type="InterPro" id="IPR006571">
    <property type="entry name" value="TLDc_dom"/>
</dbReference>
<dbReference type="InterPro" id="IPR011333">
    <property type="entry name" value="SKP1/BTB/POZ_sf"/>
</dbReference>
<evidence type="ECO:0000256" key="2">
    <source>
        <dbReference type="SAM" id="MobiDB-lite"/>
    </source>
</evidence>
<gene>
    <name evidence="5" type="ORF">DBRI1063_LOCUS5033</name>
</gene>
<dbReference type="InterPro" id="IPR013761">
    <property type="entry name" value="SAM/pointed_sf"/>
</dbReference>
<evidence type="ECO:0000259" key="4">
    <source>
        <dbReference type="PROSITE" id="PS51886"/>
    </source>
</evidence>
<dbReference type="SMART" id="SM00584">
    <property type="entry name" value="TLDc"/>
    <property type="match status" value="1"/>
</dbReference>
<proteinExistence type="predicted"/>
<name>A0A7S1YTF1_9STRA</name>
<evidence type="ECO:0008006" key="6">
    <source>
        <dbReference type="Google" id="ProtNLM"/>
    </source>
</evidence>
<dbReference type="InterPro" id="IPR003131">
    <property type="entry name" value="T1-type_BTB"/>
</dbReference>
<dbReference type="Gene3D" id="1.10.150.50">
    <property type="entry name" value="Transcription Factor, Ets-1"/>
    <property type="match status" value="1"/>
</dbReference>
<feature type="domain" description="SAM" evidence="3">
    <location>
        <begin position="297"/>
        <end position="362"/>
    </location>
</feature>
<dbReference type="PROSITE" id="PS51886">
    <property type="entry name" value="TLDC"/>
    <property type="match status" value="1"/>
</dbReference>
<dbReference type="Pfam" id="PF02214">
    <property type="entry name" value="BTB_2"/>
    <property type="match status" value="1"/>
</dbReference>
<feature type="domain" description="TLDc" evidence="4">
    <location>
        <begin position="435"/>
        <end position="602"/>
    </location>
</feature>
<dbReference type="PROSITE" id="PS50105">
    <property type="entry name" value="SAM_DOMAIN"/>
    <property type="match status" value="1"/>
</dbReference>
<dbReference type="SUPFAM" id="SSF47769">
    <property type="entry name" value="SAM/Pointed domain"/>
    <property type="match status" value="1"/>
</dbReference>
<dbReference type="Pfam" id="PF00536">
    <property type="entry name" value="SAM_1"/>
    <property type="match status" value="1"/>
</dbReference>
<dbReference type="GO" id="GO:0051260">
    <property type="term" value="P:protein homooligomerization"/>
    <property type="evidence" value="ECO:0007669"/>
    <property type="project" value="InterPro"/>
</dbReference>
<dbReference type="EMBL" id="HBGN01007912">
    <property type="protein sequence ID" value="CAD9318750.1"/>
    <property type="molecule type" value="Transcribed_RNA"/>
</dbReference>
<feature type="region of interest" description="Disordered" evidence="2">
    <location>
        <begin position="169"/>
        <end position="193"/>
    </location>
</feature>
<dbReference type="PANTHER" id="PTHR14499:SF136">
    <property type="entry name" value="GH08630P"/>
    <property type="match status" value="1"/>
</dbReference>